<gene>
    <name evidence="1" type="ORF">MTP13_12725</name>
</gene>
<dbReference type="RefSeq" id="WP_243568112.1">
    <property type="nucleotide sequence ID" value="NZ_BAAARD010000008.1"/>
</dbReference>
<dbReference type="Gene3D" id="3.40.50.1820">
    <property type="entry name" value="alpha/beta hydrolase"/>
    <property type="match status" value="1"/>
</dbReference>
<dbReference type="InterPro" id="IPR025890">
    <property type="entry name" value="Abhydrolase_bac"/>
</dbReference>
<name>A0ABY4AS23_9MICO</name>
<reference evidence="1 2" key="1">
    <citation type="submission" date="2022-03" db="EMBL/GenBank/DDBJ databases">
        <title>Agromyces sp. isolated from the gut of P. brevitarsis seulensis larvae.</title>
        <authorList>
            <person name="Won M."/>
            <person name="Kwon S.-W."/>
        </authorList>
    </citation>
    <scope>NUCLEOTIDE SEQUENCE [LARGE SCALE GENOMIC DNA]</scope>
    <source>
        <strain evidence="1 2">KACC 16215</strain>
    </source>
</reference>
<accession>A0ABY4AS23</accession>
<organism evidence="1 2">
    <name type="scientific">Agromyces soli</name>
    <dbReference type="NCBI Taxonomy" id="659012"/>
    <lineage>
        <taxon>Bacteria</taxon>
        <taxon>Bacillati</taxon>
        <taxon>Actinomycetota</taxon>
        <taxon>Actinomycetes</taxon>
        <taxon>Micrococcales</taxon>
        <taxon>Microbacteriaceae</taxon>
        <taxon>Agromyces</taxon>
    </lineage>
</organism>
<dbReference type="Proteomes" id="UP000831304">
    <property type="component" value="Chromosome"/>
</dbReference>
<dbReference type="GO" id="GO:0016787">
    <property type="term" value="F:hydrolase activity"/>
    <property type="evidence" value="ECO:0007669"/>
    <property type="project" value="UniProtKB-KW"/>
</dbReference>
<keyword evidence="1" id="KW-0378">Hydrolase</keyword>
<evidence type="ECO:0000313" key="1">
    <source>
        <dbReference type="EMBL" id="UOE25207.1"/>
    </source>
</evidence>
<dbReference type="SUPFAM" id="SSF53474">
    <property type="entry name" value="alpha/beta-Hydrolases"/>
    <property type="match status" value="1"/>
</dbReference>
<dbReference type="InterPro" id="IPR029058">
    <property type="entry name" value="AB_hydrolase_fold"/>
</dbReference>
<proteinExistence type="predicted"/>
<keyword evidence="2" id="KW-1185">Reference proteome</keyword>
<sequence length="358" mass="39757">MTTPAVPLGHRNLSPNAWLLDRARKHTPRFHFDPENTDVEAWREETLAAVLATLGQEPPACEPNPVLLGEIELDGFIQQRWMMDVEDGLSTIVAVNRPSGGTEESTWAPILCWHGHDMGGKEPIMGNRSTALLRSYADDDGYNYGAVMARHGFVTIGVDWMGHGDFDEQRKWRISSPQKGVEMDWCDTYYLNATILGMTPLGINIAHGKRVLDFVTTLPYVQDGPIGVMGVSGGGTMSLWSALADPRIAATEIICYSDTFPDFGVRDSNYCGMQITPGLFSLVDVSDLQGLLFPRALMVDLGFFDDCFMLESAGPCADRVEEIYRRAGASHRFRRQLFAAGHSWCDEQSADFFGEHLR</sequence>
<dbReference type="EMBL" id="CP094533">
    <property type="protein sequence ID" value="UOE25207.1"/>
    <property type="molecule type" value="Genomic_DNA"/>
</dbReference>
<dbReference type="Pfam" id="PF12715">
    <property type="entry name" value="Abhydrolase_7"/>
    <property type="match status" value="1"/>
</dbReference>
<evidence type="ECO:0000313" key="2">
    <source>
        <dbReference type="Proteomes" id="UP000831304"/>
    </source>
</evidence>
<protein>
    <submittedName>
        <fullName evidence="1">Alpha/beta hydrolase family protein</fullName>
    </submittedName>
</protein>